<dbReference type="Pfam" id="PF17791">
    <property type="entry name" value="MG3"/>
    <property type="match status" value="1"/>
</dbReference>
<dbReference type="InterPro" id="IPR011625">
    <property type="entry name" value="A2M_N_BRD"/>
</dbReference>
<keyword evidence="17" id="KW-1185">Reference proteome</keyword>
<evidence type="ECO:0000256" key="7">
    <source>
        <dbReference type="ARBA" id="ARBA00023157"/>
    </source>
</evidence>
<dbReference type="GO" id="GO:0004867">
    <property type="term" value="F:serine-type endopeptidase inhibitor activity"/>
    <property type="evidence" value="ECO:0007669"/>
    <property type="project" value="UniProtKB-KW"/>
</dbReference>
<dbReference type="EnsemblMetazoa" id="SCAU010180-RA">
    <property type="protein sequence ID" value="SCAU010180-PA"/>
    <property type="gene ID" value="SCAU010180"/>
</dbReference>
<feature type="domain" description="Alpha-macroglobulin receptor-binding" evidence="15">
    <location>
        <begin position="1372"/>
        <end position="1462"/>
    </location>
</feature>
<evidence type="ECO:0000256" key="10">
    <source>
        <dbReference type="ARBA" id="ARBA00063781"/>
    </source>
</evidence>
<dbReference type="SMART" id="SM01361">
    <property type="entry name" value="A2M_recep"/>
    <property type="match status" value="1"/>
</dbReference>
<dbReference type="InterPro" id="IPR047565">
    <property type="entry name" value="Alpha-macroglob_thiol-ester_cl"/>
</dbReference>
<dbReference type="InterPro" id="IPR041555">
    <property type="entry name" value="MG3"/>
</dbReference>
<dbReference type="PANTHER" id="PTHR11412">
    <property type="entry name" value="MACROGLOBULIN / COMPLEMENT"/>
    <property type="match status" value="1"/>
</dbReference>
<evidence type="ECO:0000256" key="8">
    <source>
        <dbReference type="ARBA" id="ARBA00023180"/>
    </source>
</evidence>
<evidence type="ECO:0000256" key="9">
    <source>
        <dbReference type="ARBA" id="ARBA00057615"/>
    </source>
</evidence>
<evidence type="ECO:0000313" key="17">
    <source>
        <dbReference type="Proteomes" id="UP000095300"/>
    </source>
</evidence>
<evidence type="ECO:0000256" key="5">
    <source>
        <dbReference type="ARBA" id="ARBA00022900"/>
    </source>
</evidence>
<dbReference type="CDD" id="cd02897">
    <property type="entry name" value="A2M_2"/>
    <property type="match status" value="1"/>
</dbReference>
<dbReference type="InterPro" id="IPR011626">
    <property type="entry name" value="Alpha-macroglobulin_TED"/>
</dbReference>
<feature type="domain" description="Alpha-2-macroglobulin bait region" evidence="13">
    <location>
        <begin position="495"/>
        <end position="632"/>
    </location>
</feature>
<accession>A0A1I8PQI3</accession>
<evidence type="ECO:0000256" key="2">
    <source>
        <dbReference type="ARBA" id="ARBA00022690"/>
    </source>
</evidence>
<dbReference type="InterPro" id="IPR013783">
    <property type="entry name" value="Ig-like_fold"/>
</dbReference>
<reference evidence="16" key="1">
    <citation type="submission" date="2020-05" db="UniProtKB">
        <authorList>
            <consortium name="EnsemblMetazoa"/>
        </authorList>
    </citation>
    <scope>IDENTIFICATION</scope>
    <source>
        <strain evidence="16">USDA</strain>
    </source>
</reference>
<evidence type="ECO:0000259" key="15">
    <source>
        <dbReference type="SMART" id="SM01361"/>
    </source>
</evidence>
<dbReference type="Gene3D" id="2.20.130.20">
    <property type="match status" value="1"/>
</dbReference>
<dbReference type="SMART" id="SM01360">
    <property type="entry name" value="A2M"/>
    <property type="match status" value="1"/>
</dbReference>
<dbReference type="PANTHER" id="PTHR11412:SF136">
    <property type="entry name" value="CD109 ANTIGEN"/>
    <property type="match status" value="1"/>
</dbReference>
<dbReference type="OrthoDB" id="9998011at2759"/>
<feature type="domain" description="Alpha-2-macroglobulin" evidence="14">
    <location>
        <begin position="756"/>
        <end position="847"/>
    </location>
</feature>
<protein>
    <recommendedName>
        <fullName evidence="11">TEP1-F</fullName>
    </recommendedName>
</protein>
<dbReference type="InterPro" id="IPR036595">
    <property type="entry name" value="A-macroglobulin_rcpt-bd_sf"/>
</dbReference>
<dbReference type="Pfam" id="PF01835">
    <property type="entry name" value="MG2"/>
    <property type="match status" value="1"/>
</dbReference>
<evidence type="ECO:0000256" key="1">
    <source>
        <dbReference type="ARBA" id="ARBA00010952"/>
    </source>
</evidence>
<dbReference type="InterPro" id="IPR002890">
    <property type="entry name" value="MG2"/>
</dbReference>
<dbReference type="Gene3D" id="2.60.40.2950">
    <property type="match status" value="1"/>
</dbReference>
<keyword evidence="8" id="KW-0325">Glycoprotein</keyword>
<dbReference type="GO" id="GO:0002376">
    <property type="term" value="P:immune system process"/>
    <property type="evidence" value="ECO:0007669"/>
    <property type="project" value="UniProtKB-KW"/>
</dbReference>
<evidence type="ECO:0000259" key="14">
    <source>
        <dbReference type="SMART" id="SM01360"/>
    </source>
</evidence>
<dbReference type="SUPFAM" id="SSF48239">
    <property type="entry name" value="Terpenoid cyclases/Protein prenyltransferases"/>
    <property type="match status" value="1"/>
</dbReference>
<dbReference type="PROSITE" id="PS00477">
    <property type="entry name" value="ALPHA_2_MACROGLOBULIN"/>
    <property type="match status" value="1"/>
</dbReference>
<name>A0A1I8PQI3_STOCA</name>
<evidence type="ECO:0000256" key="4">
    <source>
        <dbReference type="ARBA" id="ARBA00022859"/>
    </source>
</evidence>
<evidence type="ECO:0000256" key="11">
    <source>
        <dbReference type="ARBA" id="ARBA00078071"/>
    </source>
</evidence>
<comment type="subunit">
    <text evidence="10">Heterodimer of a TEP1-N chain and an TEP1-C chain non-covalently linked. Forms a complex composed of TEP1-N and TEP1-C heterodimer, LRIM1 and APL1C; the interaction stabilizes TEP1-N and TEP1-C heterodimer, prevents its binding to tissues while circulating in the hemolymph and protects the thioester bond from hydrolysis. Mature TEP1 and to a lesser extent full-length TEP1 interact with SPCLIP1; the interaction is induced by microbial infection.</text>
</comment>
<dbReference type="Gene3D" id="6.20.50.160">
    <property type="match status" value="1"/>
</dbReference>
<dbReference type="GO" id="GO:0005615">
    <property type="term" value="C:extracellular space"/>
    <property type="evidence" value="ECO:0007669"/>
    <property type="project" value="InterPro"/>
</dbReference>
<proteinExistence type="inferred from homology"/>
<dbReference type="SUPFAM" id="SSF49410">
    <property type="entry name" value="Alpha-macroglobulin receptor domain"/>
    <property type="match status" value="1"/>
</dbReference>
<evidence type="ECO:0000256" key="12">
    <source>
        <dbReference type="SAM" id="SignalP"/>
    </source>
</evidence>
<dbReference type="Pfam" id="PF00207">
    <property type="entry name" value="A2M"/>
    <property type="match status" value="1"/>
</dbReference>
<keyword evidence="5" id="KW-0722">Serine protease inhibitor</keyword>
<gene>
    <name evidence="16" type="primary">106083193</name>
</gene>
<dbReference type="Gene3D" id="2.60.40.1930">
    <property type="match status" value="2"/>
</dbReference>
<dbReference type="InterPro" id="IPR019742">
    <property type="entry name" value="MacrogloblnA2_CS"/>
</dbReference>
<keyword evidence="7" id="KW-1015">Disulfide bond</keyword>
<dbReference type="FunFam" id="2.60.40.1930:FF:000001">
    <property type="entry name" value="CD109 isoform 3"/>
    <property type="match status" value="1"/>
</dbReference>
<dbReference type="InterPro" id="IPR008930">
    <property type="entry name" value="Terpenoid_cyclase/PrenylTrfase"/>
</dbReference>
<organism evidence="16 17">
    <name type="scientific">Stomoxys calcitrans</name>
    <name type="common">Stable fly</name>
    <name type="synonym">Conops calcitrans</name>
    <dbReference type="NCBI Taxonomy" id="35570"/>
    <lineage>
        <taxon>Eukaryota</taxon>
        <taxon>Metazoa</taxon>
        <taxon>Ecdysozoa</taxon>
        <taxon>Arthropoda</taxon>
        <taxon>Hexapoda</taxon>
        <taxon>Insecta</taxon>
        <taxon>Pterygota</taxon>
        <taxon>Neoptera</taxon>
        <taxon>Endopterygota</taxon>
        <taxon>Diptera</taxon>
        <taxon>Brachycera</taxon>
        <taxon>Muscomorpha</taxon>
        <taxon>Muscoidea</taxon>
        <taxon>Muscidae</taxon>
        <taxon>Stomoxys</taxon>
    </lineage>
</organism>
<keyword evidence="6" id="KW-0882">Thioester bond</keyword>
<dbReference type="InterPro" id="IPR041813">
    <property type="entry name" value="A2M_TED"/>
</dbReference>
<dbReference type="SMART" id="SM01419">
    <property type="entry name" value="Thiol-ester_cl"/>
    <property type="match status" value="1"/>
</dbReference>
<dbReference type="InterPro" id="IPR009048">
    <property type="entry name" value="A-macroglobulin_rcpt-bd"/>
</dbReference>
<dbReference type="Gene3D" id="2.60.120.1540">
    <property type="match status" value="1"/>
</dbReference>
<feature type="signal peptide" evidence="12">
    <location>
        <begin position="1"/>
        <end position="21"/>
    </location>
</feature>
<dbReference type="KEGG" id="scac:106083193"/>
<dbReference type="FunFam" id="2.60.40.10:FF:000155">
    <property type="entry name" value="complement C3 isoform X1"/>
    <property type="match status" value="1"/>
</dbReference>
<comment type="function">
    <text evidence="9">Binds covalently through a thioester bond to the pathogen surface resulting in pathogen clearance.</text>
</comment>
<dbReference type="Proteomes" id="UP000095300">
    <property type="component" value="Unassembled WGS sequence"/>
</dbReference>
<dbReference type="Gene3D" id="2.60.40.1940">
    <property type="match status" value="1"/>
</dbReference>
<dbReference type="InterPro" id="IPR050473">
    <property type="entry name" value="A2M/Complement_sys"/>
</dbReference>
<dbReference type="InterPro" id="IPR001599">
    <property type="entry name" value="Macroglobln_a2"/>
</dbReference>
<dbReference type="Pfam" id="PF07703">
    <property type="entry name" value="A2M_BRD"/>
    <property type="match status" value="1"/>
</dbReference>
<dbReference type="Pfam" id="PF07677">
    <property type="entry name" value="A2M_recep"/>
    <property type="match status" value="1"/>
</dbReference>
<dbReference type="Gene3D" id="2.60.40.690">
    <property type="entry name" value="Alpha-macroglobulin, receptor-binding domain"/>
    <property type="match status" value="1"/>
</dbReference>
<evidence type="ECO:0000256" key="3">
    <source>
        <dbReference type="ARBA" id="ARBA00022729"/>
    </source>
</evidence>
<dbReference type="VEuPathDB" id="VectorBase:SCAU010180"/>
<evidence type="ECO:0000256" key="6">
    <source>
        <dbReference type="ARBA" id="ARBA00022966"/>
    </source>
</evidence>
<dbReference type="Pfam" id="PF07678">
    <property type="entry name" value="TED_complement"/>
    <property type="match status" value="1"/>
</dbReference>
<dbReference type="InterPro" id="IPR014756">
    <property type="entry name" value="Ig_E-set"/>
</dbReference>
<keyword evidence="4" id="KW-0391">Immunity</keyword>
<keyword evidence="3 12" id="KW-0732">Signal</keyword>
<evidence type="ECO:0000313" key="16">
    <source>
        <dbReference type="EnsemblMetazoa" id="SCAU010180-PA"/>
    </source>
</evidence>
<dbReference type="Gene3D" id="2.60.40.10">
    <property type="entry name" value="Immunoglobulins"/>
    <property type="match status" value="1"/>
</dbReference>
<comment type="similarity">
    <text evidence="1">Belongs to the protease inhibitor I39 (alpha-2-macroglobulin) family.</text>
</comment>
<keyword evidence="2" id="KW-0646">Protease inhibitor</keyword>
<dbReference type="SUPFAM" id="SSF81296">
    <property type="entry name" value="E set domains"/>
    <property type="match status" value="1"/>
</dbReference>
<evidence type="ECO:0000259" key="13">
    <source>
        <dbReference type="SMART" id="SM01359"/>
    </source>
</evidence>
<sequence length="1482" mass="166712">MNRSTICLLLAFMQAFSYVRAEGTYTVIAPGTIHSEDKYTAAVAVHHVDQACQIKIGITGPSYNETKVVEVKNAEIKNVDFEVPALEKGDYNLTAEGVNCFDGFKNTTKLNYAKFDPYVRIQTDKGLYKPGDVVNYRVVFLDKDLKPATVDKNVMIWFEDAKRNRIKEIKDFTLSHGVHTGKFQISEFPVMGHWRMGLSGMGGHGRVVYFEVQKYVLPKYVVSAEATEAVSVKDGDMQVVVRANYTYGKPLNGKTTVILTLGSRYYHYQNDATAAEQKEPPTIIKTADMVQGKAKIDLNVKELEAYLHNKEYSTYGSIVATVEEEFTGVKINATASTQIYPYRYSMHCAEYDTCYSFEADKEKEVTIKLSLVDGTHLSDTKTPVELVYHEVLNKHDYYRPVHYNDDGTEKETTTTMSPPVAENRTFSFTSYMNATGFAIFKVSLPDLKEYEGHSHYYNMVAHYRDEKRDISNAYQYREPKKLDKPETNEEPKDYFKIKDKYYNERPKLNHEDQFTINSSKPLSYFDYNIIARGNILKSGHVDLPENTKVYNLTLTPDYLYAPHFGLYVYYVDEHGEYHYAEETFYVEFELQNHINVTAAKQVKPGEEVALKIKTAPNSFVALTAVDQSVLLLRSNNDLSHSEFGWTVGSYNTRTPHQGGYSHYPGSAIGCVTLTNGDYFYNWTKPDYMMISELGNRVYYKQGVQNAIVHDDVSVSKISGSGVRAGAAPASPSAHAGFGAGGSSGDPIQVRKDFSETWLFDNIENTDKEEFTWSKKIPDTITSWVVSAFAMNKEKGLAVTEDKTKITTFQPFFISVRLPYSVKRGEVINVPALVFNYLNKDLDVEVTLDNTDGEFEFTEVNNEVIGEEKRTKTVRVPANSAAGVAFMLRPKVLGNVLLKYTAVSPVAGDAVHKAMKVVPEGITKYGNRAFFVNLNKEPEQKSSFELELPAEIVPDSQHVEVGVVGDILGPVANNLDNLVRLPTGCGEQTMSSLLPNYLVMKYLENTKRLTPSLETKLRYNMETGYQRMLNYRHDDGSFSSFGPSTDHKHPNNGSTWLTAYVVRSLQQLEDYINVDPKIVSGGLDYLIKQQAENGSFTEKGSFFYISQANHVSLTSSVLLALLENKTNAEKYSAQIEKGLSYIAKHEDDSKSLHAQAIAAYTLNKAKHAAAPEKLAHLNSLAKTDGDRKWWSSWDRPHQLRWWLYVYSSDVEISSYILLTLLDQPQASVDEVFPIIRWLVAQRNSYGGFSSTQDTVVGLQALIQFAKLADYKPAQMVVDIASKGGDKEKQESVKLNEENGILYQNFEMPDKTKTVDFSAKGTGTAMVQIAYQYNIVDKDAKPSFVLTHNKQNSALKSLLLMEVCAEYQGEGEASNMAVLEINAPSGYVVEEESLPAINKVPHVSNTELKNADSLLVVYFDHLYKNKKTCILYEATKAHAVAMQKPASIVVYDYYDTSMKATDFYEVESKLCDICEGEEECSKCK</sequence>
<dbReference type="SMART" id="SM01359">
    <property type="entry name" value="A2M_N_2"/>
    <property type="match status" value="1"/>
</dbReference>
<feature type="chain" id="PRO_5009327041" description="TEP1-F" evidence="12">
    <location>
        <begin position="22"/>
        <end position="1482"/>
    </location>
</feature>
<dbReference type="Gene3D" id="1.50.10.20">
    <property type="match status" value="1"/>
</dbReference>
<dbReference type="STRING" id="35570.A0A1I8PQI3"/>